<gene>
    <name evidence="4" type="ORF">PENCOP_c001G03536</name>
</gene>
<dbReference type="PANTHER" id="PTHR10039:SF16">
    <property type="entry name" value="GPI INOSITOL-DEACYLASE"/>
    <property type="match status" value="1"/>
</dbReference>
<dbReference type="InterPro" id="IPR011044">
    <property type="entry name" value="Quino_amine_DH_bsu"/>
</dbReference>
<accession>A0A1V6V7B1</accession>
<proteinExistence type="predicted"/>
<dbReference type="InterPro" id="IPR054471">
    <property type="entry name" value="GPIID_WHD"/>
</dbReference>
<keyword evidence="1" id="KW-0677">Repeat</keyword>
<keyword evidence="5" id="KW-1185">Reference proteome</keyword>
<evidence type="ECO:0000259" key="2">
    <source>
        <dbReference type="Pfam" id="PF22939"/>
    </source>
</evidence>
<feature type="domain" description="GPI inositol-deacylase winged helix" evidence="2">
    <location>
        <begin position="318"/>
        <end position="387"/>
    </location>
</feature>
<dbReference type="InterPro" id="IPR015943">
    <property type="entry name" value="WD40/YVTN_repeat-like_dom_sf"/>
</dbReference>
<comment type="caution">
    <text evidence="4">The sequence shown here is derived from an EMBL/GenBank/DDBJ whole genome shotgun (WGS) entry which is preliminary data.</text>
</comment>
<dbReference type="EMBL" id="MDDG01000001">
    <property type="protein sequence ID" value="OQE46542.1"/>
    <property type="molecule type" value="Genomic_DNA"/>
</dbReference>
<dbReference type="PANTHER" id="PTHR10039">
    <property type="entry name" value="AMELOGENIN"/>
    <property type="match status" value="1"/>
</dbReference>
<dbReference type="Pfam" id="PF24883">
    <property type="entry name" value="NPHP3_N"/>
    <property type="match status" value="1"/>
</dbReference>
<dbReference type="Gene3D" id="2.130.10.10">
    <property type="entry name" value="YVTN repeat-like/Quinoprotein amine dehydrogenase"/>
    <property type="match status" value="3"/>
</dbReference>
<dbReference type="SUPFAM" id="SSF50969">
    <property type="entry name" value="YVTN repeat-like/Quinoprotein amine dehydrogenase"/>
    <property type="match status" value="1"/>
</dbReference>
<sequence length="1267" mass="142765">MANHHDVVNFSSRNDPNYKSFRGALRRIVNGFRFSKTLENGTEKDLEMIQKWLGVTGPPEEDLVSHRSVRKAGTCEHLLQKPEFEESLQLRQERCAYWFFKDDDVQKRSLSNMLLSVAYQIAVEDGSFRRVLMDVVKSGMRVDKADAWTIWRNIFASRLSAISTVLYWVIDGLDESESSRAFIDLISNISTSQSNIRVLFFSRPLSTIDRSIQIARRRVNIADVALTDNLKDIRLVAADEMEYFLPSHEFQDFKHEIIEEITCRSQGNFLWASLILKKVVNCHRQDEVKQVLRVTPDGMDKLYDGMAEAIAKVVGEANTTLCKILLSWAIYSIRPIGIEELMEPYATELHTVIDLKHTISEICGQFVAINANNQVVLIHQTARQYLRACTRFPFSLDAYEVNEDLLFQCLTSFCDMSLRTKIRLRKTPMFVTYASVSWALHLNRSSVKSDRVLKILVQFLSGNFPLPWFQFLAINGHLSHLVAVSSHLMSFVRQHRKVDATKPRSPFRSPELALLEAWALDLLKMTAKFGSHMSDDPDAIYKYIPALSPENSVLYQKYASKSSSTISISGIKNTDWDDCLARVSNGSDSALYIAVSAEYLALANGQPNGRIRLWSNTIFQEHSGFNPGEPICSVSFSDSGSLLACYCLDNTYERPKSLKFAQDESFLIVATDFRRVYQLNLDNGTPTWLTYGPSLLLETSVPEGAFVNTPSSVDFNPDCTQLAIAYRNFPLAVWNIDPPEVIARCRQKETQGQTTNAAPWTGVNCVVWHPFGGQVIGINRDGNIFKWDPMDDSYEEMKQESDNTPSNIKCCPNGLVFATSDVRGSVRIYDYSQMVQVYKLTSALMVTNITFSPDSRRLYDLRGSWCNVWEPNCLIRINDTSIDSSEESESVASYEQKREIGWGWKLDDKSDSIISSPTSEVYADTKPPITAVANCAKNRNIFAHAAEDGTIEICDIESKRKLLITEFTFGMDIVHFALAQSGNYVAYCLLNGHVTVKSINLSSELEEISTQTVFAETRSISRGQIRQILFDSKSERLLVCGTERLQVLCVTDSSIAAEMEIDPVDLPAQWENHPTDPNILLGFTAGGINALSWDALEFRYTLSYNLSIDSSDDHPAPSSKLEALSQSYHPKMHLTTTSENTASGRRFRFLLLDTSVLYEDQTNSPSSDSISAVHIPLPIAKCIEQPVGILADGRLVFLDKALWVCTAQLWLPSARESGTTVTRHFFIPRDWLNSAGLALCKVQADGKFLYPSKGEMAVIRNSMRTDW</sequence>
<dbReference type="InterPro" id="IPR056884">
    <property type="entry name" value="NPHP3-like_N"/>
</dbReference>
<evidence type="ECO:0000259" key="3">
    <source>
        <dbReference type="Pfam" id="PF24883"/>
    </source>
</evidence>
<organism evidence="4 5">
    <name type="scientific">Penicillium coprophilum</name>
    <dbReference type="NCBI Taxonomy" id="36646"/>
    <lineage>
        <taxon>Eukaryota</taxon>
        <taxon>Fungi</taxon>
        <taxon>Dikarya</taxon>
        <taxon>Ascomycota</taxon>
        <taxon>Pezizomycotina</taxon>
        <taxon>Eurotiomycetes</taxon>
        <taxon>Eurotiomycetidae</taxon>
        <taxon>Eurotiales</taxon>
        <taxon>Aspergillaceae</taxon>
        <taxon>Penicillium</taxon>
    </lineage>
</organism>
<evidence type="ECO:0000313" key="5">
    <source>
        <dbReference type="Proteomes" id="UP000191500"/>
    </source>
</evidence>
<protein>
    <recommendedName>
        <fullName evidence="6">NACHT domain-containing protein</fullName>
    </recommendedName>
</protein>
<dbReference type="SUPFAM" id="SSF69322">
    <property type="entry name" value="Tricorn protease domain 2"/>
    <property type="match status" value="1"/>
</dbReference>
<evidence type="ECO:0008006" key="6">
    <source>
        <dbReference type="Google" id="ProtNLM"/>
    </source>
</evidence>
<evidence type="ECO:0000256" key="1">
    <source>
        <dbReference type="ARBA" id="ARBA00022737"/>
    </source>
</evidence>
<evidence type="ECO:0000313" key="4">
    <source>
        <dbReference type="EMBL" id="OQE46542.1"/>
    </source>
</evidence>
<feature type="domain" description="Nephrocystin 3-like N-terminal" evidence="3">
    <location>
        <begin position="86"/>
        <end position="203"/>
    </location>
</feature>
<dbReference type="Proteomes" id="UP000191500">
    <property type="component" value="Unassembled WGS sequence"/>
</dbReference>
<name>A0A1V6V7B1_9EURO</name>
<dbReference type="AlphaFoldDB" id="A0A1V6V7B1"/>
<dbReference type="Pfam" id="PF22939">
    <property type="entry name" value="WHD_GPIID"/>
    <property type="match status" value="1"/>
</dbReference>
<dbReference type="SMART" id="SM00320">
    <property type="entry name" value="WD40"/>
    <property type="match status" value="5"/>
</dbReference>
<dbReference type="InterPro" id="IPR001680">
    <property type="entry name" value="WD40_rpt"/>
</dbReference>
<reference evidence="5" key="1">
    <citation type="journal article" date="2017" name="Nat. Microbiol.">
        <title>Global analysis of biosynthetic gene clusters reveals vast potential of secondary metabolite production in Penicillium species.</title>
        <authorList>
            <person name="Nielsen J.C."/>
            <person name="Grijseels S."/>
            <person name="Prigent S."/>
            <person name="Ji B."/>
            <person name="Dainat J."/>
            <person name="Nielsen K.F."/>
            <person name="Frisvad J.C."/>
            <person name="Workman M."/>
            <person name="Nielsen J."/>
        </authorList>
    </citation>
    <scope>NUCLEOTIDE SEQUENCE [LARGE SCALE GENOMIC DNA]</scope>
    <source>
        <strain evidence="5">IBT 31321</strain>
    </source>
</reference>